<evidence type="ECO:0000256" key="4">
    <source>
        <dbReference type="ARBA" id="ARBA00022723"/>
    </source>
</evidence>
<dbReference type="HAMAP" id="MF_00206">
    <property type="entry name" value="Lipoyl_synth"/>
    <property type="match status" value="1"/>
</dbReference>
<dbReference type="InterPro" id="IPR013785">
    <property type="entry name" value="Aldolase_TIM"/>
</dbReference>
<dbReference type="SFLD" id="SFLDS00029">
    <property type="entry name" value="Radical_SAM"/>
    <property type="match status" value="1"/>
</dbReference>
<proteinExistence type="inferred from homology"/>
<feature type="binding site" evidence="8">
    <location>
        <position position="49"/>
    </location>
    <ligand>
        <name>[4Fe-4S] cluster</name>
        <dbReference type="ChEBI" id="CHEBI:49883"/>
        <label>1</label>
    </ligand>
</feature>
<dbReference type="EC" id="2.8.1.8" evidence="8"/>
<feature type="binding site" evidence="8">
    <location>
        <position position="68"/>
    </location>
    <ligand>
        <name>[4Fe-4S] cluster</name>
        <dbReference type="ChEBI" id="CHEBI:49883"/>
        <label>2</label>
        <note>4Fe-4S-S-AdoMet</note>
    </ligand>
</feature>
<evidence type="ECO:0000256" key="1">
    <source>
        <dbReference type="ARBA" id="ARBA00022485"/>
    </source>
</evidence>
<dbReference type="EMBL" id="AP024355">
    <property type="protein sequence ID" value="BCR06443.1"/>
    <property type="molecule type" value="Genomic_DNA"/>
</dbReference>
<keyword evidence="5 8" id="KW-0408">Iron</keyword>
<keyword evidence="2 8" id="KW-0808">Transferase</keyword>
<feature type="binding site" evidence="8">
    <location>
        <position position="277"/>
    </location>
    <ligand>
        <name>[4Fe-4S] cluster</name>
        <dbReference type="ChEBI" id="CHEBI:49883"/>
        <label>1</label>
    </ligand>
</feature>
<dbReference type="NCBIfam" id="TIGR00510">
    <property type="entry name" value="lipA"/>
    <property type="match status" value="1"/>
</dbReference>
<feature type="binding site" evidence="8">
    <location>
        <position position="38"/>
    </location>
    <ligand>
        <name>[4Fe-4S] cluster</name>
        <dbReference type="ChEBI" id="CHEBI:49883"/>
        <label>1</label>
    </ligand>
</feature>
<name>A0ABM8HVU2_9BACT</name>
<dbReference type="InterPro" id="IPR058240">
    <property type="entry name" value="rSAM_sf"/>
</dbReference>
<dbReference type="Proteomes" id="UP001319827">
    <property type="component" value="Chromosome"/>
</dbReference>
<gene>
    <name evidence="8 10" type="primary">lipA</name>
    <name evidence="10" type="ORF">DESUT3_35120</name>
</gene>
<keyword evidence="11" id="KW-1185">Reference proteome</keyword>
<accession>A0ABM8HVU2</accession>
<dbReference type="SUPFAM" id="SSF102114">
    <property type="entry name" value="Radical SAM enzymes"/>
    <property type="match status" value="1"/>
</dbReference>
<dbReference type="SFLD" id="SFLDF00271">
    <property type="entry name" value="lipoyl_synthase"/>
    <property type="match status" value="1"/>
</dbReference>
<comment type="cofactor">
    <cofactor evidence="8">
        <name>[4Fe-4S] cluster</name>
        <dbReference type="ChEBI" id="CHEBI:49883"/>
    </cofactor>
    <text evidence="8">Binds 2 [4Fe-4S] clusters per subunit. One cluster is coordinated with 3 cysteines and an exchangeable S-adenosyl-L-methionine.</text>
</comment>
<dbReference type="PROSITE" id="PS51918">
    <property type="entry name" value="RADICAL_SAM"/>
    <property type="match status" value="1"/>
</dbReference>
<feature type="domain" description="Radical SAM core" evidence="9">
    <location>
        <begin position="50"/>
        <end position="266"/>
    </location>
</feature>
<evidence type="ECO:0000256" key="6">
    <source>
        <dbReference type="ARBA" id="ARBA00023014"/>
    </source>
</evidence>
<dbReference type="CDD" id="cd01335">
    <property type="entry name" value="Radical_SAM"/>
    <property type="match status" value="1"/>
</dbReference>
<sequence length="293" mass="31718">MKNPSPRKPDWLKVRFPAGPSYARIDRYHRDQGLHSVCRSAACPNQGECWSRGTATFMILGDICTRGCSFCNVACGAPLAIDPEEPAKIARAVAELGLKHAVITSVTRDDLPDGGAGHFASLVRAIRAEAPGCRVELLIPDLAGSRQALGIIMEAGPDVLGHNVETVPRLYPVVRQGADFRRSLGLLAAARELAPAVPTKSGIMLGIGEERHEVMQVLEELREVGCSLLTLGQYLAPTRAHHPVARYVPPEEFAELREAGLRLGFTHVEAGPLVRSSYHAEQQFEESQHASGL</sequence>
<reference evidence="10 11" key="1">
    <citation type="journal article" date="2016" name="C (Basel)">
        <title>Selective Growth of and Electricity Production by Marine Exoelectrogenic Bacteria in Self-Aggregated Hydrogel of Microbially Reduced Graphene Oxide.</title>
        <authorList>
            <person name="Yoshida N."/>
            <person name="Goto Y."/>
            <person name="Miyata Y."/>
        </authorList>
    </citation>
    <scope>NUCLEOTIDE SEQUENCE [LARGE SCALE GENOMIC DNA]</scope>
    <source>
        <strain evidence="10 11">NIT-T3</strain>
    </source>
</reference>
<keyword evidence="4 8" id="KW-0479">Metal-binding</keyword>
<keyword evidence="6 8" id="KW-0411">Iron-sulfur</keyword>
<evidence type="ECO:0000256" key="5">
    <source>
        <dbReference type="ARBA" id="ARBA00023004"/>
    </source>
</evidence>
<comment type="catalytic activity">
    <reaction evidence="7 8">
        <text>[[Fe-S] cluster scaffold protein carrying a second [4Fe-4S](2+) cluster] + N(6)-octanoyl-L-lysyl-[protein] + 2 oxidized [2Fe-2S]-[ferredoxin] + 2 S-adenosyl-L-methionine + 4 H(+) = [[Fe-S] cluster scaffold protein] + N(6)-[(R)-dihydrolipoyl]-L-lysyl-[protein] + 4 Fe(3+) + 2 hydrogen sulfide + 2 5'-deoxyadenosine + 2 L-methionine + 2 reduced [2Fe-2S]-[ferredoxin]</text>
        <dbReference type="Rhea" id="RHEA:16585"/>
        <dbReference type="Rhea" id="RHEA-COMP:9928"/>
        <dbReference type="Rhea" id="RHEA-COMP:10000"/>
        <dbReference type="Rhea" id="RHEA-COMP:10001"/>
        <dbReference type="Rhea" id="RHEA-COMP:10475"/>
        <dbReference type="Rhea" id="RHEA-COMP:14568"/>
        <dbReference type="Rhea" id="RHEA-COMP:14569"/>
        <dbReference type="ChEBI" id="CHEBI:15378"/>
        <dbReference type="ChEBI" id="CHEBI:17319"/>
        <dbReference type="ChEBI" id="CHEBI:29034"/>
        <dbReference type="ChEBI" id="CHEBI:29919"/>
        <dbReference type="ChEBI" id="CHEBI:33722"/>
        <dbReference type="ChEBI" id="CHEBI:33737"/>
        <dbReference type="ChEBI" id="CHEBI:33738"/>
        <dbReference type="ChEBI" id="CHEBI:57844"/>
        <dbReference type="ChEBI" id="CHEBI:59789"/>
        <dbReference type="ChEBI" id="CHEBI:78809"/>
        <dbReference type="ChEBI" id="CHEBI:83100"/>
        <dbReference type="EC" id="2.8.1.8"/>
    </reaction>
</comment>
<protein>
    <recommendedName>
        <fullName evidence="8">Lipoyl synthase</fullName>
        <ecNumber evidence="8">2.8.1.8</ecNumber>
    </recommendedName>
    <alternativeName>
        <fullName evidence="8">Lip-syn</fullName>
        <shortName evidence="8">LS</shortName>
    </alternativeName>
    <alternativeName>
        <fullName evidence="8">Lipoate synthase</fullName>
    </alternativeName>
    <alternativeName>
        <fullName evidence="8">Lipoic acid synthase</fullName>
    </alternativeName>
    <alternativeName>
        <fullName evidence="8">Sulfur insertion protein LipA</fullName>
    </alternativeName>
</protein>
<comment type="subcellular location">
    <subcellularLocation>
        <location evidence="8">Cytoplasm</location>
    </subcellularLocation>
</comment>
<dbReference type="InterPro" id="IPR006638">
    <property type="entry name" value="Elp3/MiaA/NifB-like_rSAM"/>
</dbReference>
<dbReference type="NCBIfam" id="NF004019">
    <property type="entry name" value="PRK05481.1"/>
    <property type="match status" value="1"/>
</dbReference>
<evidence type="ECO:0000313" key="10">
    <source>
        <dbReference type="EMBL" id="BCR06443.1"/>
    </source>
</evidence>
<dbReference type="Gene3D" id="3.20.20.70">
    <property type="entry name" value="Aldolase class I"/>
    <property type="match status" value="1"/>
</dbReference>
<dbReference type="InterPro" id="IPR007197">
    <property type="entry name" value="rSAM"/>
</dbReference>
<dbReference type="Pfam" id="PF04055">
    <property type="entry name" value="Radical_SAM"/>
    <property type="match status" value="1"/>
</dbReference>
<keyword evidence="1 8" id="KW-0004">4Fe-4S</keyword>
<evidence type="ECO:0000313" key="11">
    <source>
        <dbReference type="Proteomes" id="UP001319827"/>
    </source>
</evidence>
<dbReference type="RefSeq" id="WP_221249821.1">
    <property type="nucleotide sequence ID" value="NZ_AP024355.1"/>
</dbReference>
<evidence type="ECO:0000256" key="3">
    <source>
        <dbReference type="ARBA" id="ARBA00022691"/>
    </source>
</evidence>
<comment type="pathway">
    <text evidence="8">Protein modification; protein lipoylation via endogenous pathway; protein N(6)-(lipoyl)lysine from octanoyl-[acyl-carrier-protein]: step 2/2.</text>
</comment>
<organism evidence="10 11">
    <name type="scientific">Desulfuromonas versatilis</name>
    <dbReference type="NCBI Taxonomy" id="2802975"/>
    <lineage>
        <taxon>Bacteria</taxon>
        <taxon>Pseudomonadati</taxon>
        <taxon>Thermodesulfobacteriota</taxon>
        <taxon>Desulfuromonadia</taxon>
        <taxon>Desulfuromonadales</taxon>
        <taxon>Desulfuromonadaceae</taxon>
        <taxon>Desulfuromonas</taxon>
    </lineage>
</organism>
<feature type="binding site" evidence="8">
    <location>
        <position position="71"/>
    </location>
    <ligand>
        <name>[4Fe-4S] cluster</name>
        <dbReference type="ChEBI" id="CHEBI:49883"/>
        <label>2</label>
        <note>4Fe-4S-S-AdoMet</note>
    </ligand>
</feature>
<dbReference type="InterPro" id="IPR003698">
    <property type="entry name" value="Lipoyl_synth"/>
</dbReference>
<evidence type="ECO:0000256" key="7">
    <source>
        <dbReference type="ARBA" id="ARBA00047326"/>
    </source>
</evidence>
<evidence type="ECO:0000259" key="9">
    <source>
        <dbReference type="PROSITE" id="PS51918"/>
    </source>
</evidence>
<comment type="similarity">
    <text evidence="8">Belongs to the radical SAM superfamily. Lipoyl synthase family.</text>
</comment>
<feature type="binding site" evidence="8">
    <location>
        <position position="43"/>
    </location>
    <ligand>
        <name>[4Fe-4S] cluster</name>
        <dbReference type="ChEBI" id="CHEBI:49883"/>
        <label>1</label>
    </ligand>
</feature>
<evidence type="ECO:0000256" key="8">
    <source>
        <dbReference type="HAMAP-Rule" id="MF_00206"/>
    </source>
</evidence>
<dbReference type="NCBIfam" id="NF009544">
    <property type="entry name" value="PRK12928.1"/>
    <property type="match status" value="1"/>
</dbReference>
<dbReference type="PANTHER" id="PTHR10949:SF0">
    <property type="entry name" value="LIPOYL SYNTHASE, MITOCHONDRIAL"/>
    <property type="match status" value="1"/>
</dbReference>
<keyword evidence="8" id="KW-0963">Cytoplasm</keyword>
<evidence type="ECO:0000256" key="2">
    <source>
        <dbReference type="ARBA" id="ARBA00022679"/>
    </source>
</evidence>
<dbReference type="PIRSF" id="PIRSF005963">
    <property type="entry name" value="Lipoyl_synth"/>
    <property type="match status" value="1"/>
</dbReference>
<comment type="function">
    <text evidence="8">Catalyzes the radical-mediated insertion of two sulfur atoms into the C-6 and C-8 positions of the octanoyl moiety bound to the lipoyl domains of lipoate-dependent enzymes, thereby converting the octanoylated domains into lipoylated derivatives.</text>
</comment>
<dbReference type="PANTHER" id="PTHR10949">
    <property type="entry name" value="LIPOYL SYNTHASE"/>
    <property type="match status" value="1"/>
</dbReference>
<keyword evidence="3 8" id="KW-0949">S-adenosyl-L-methionine</keyword>
<dbReference type="SFLD" id="SFLDG01058">
    <property type="entry name" value="lipoyl_synthase_like"/>
    <property type="match status" value="1"/>
</dbReference>
<dbReference type="SMART" id="SM00729">
    <property type="entry name" value="Elp3"/>
    <property type="match status" value="1"/>
</dbReference>
<feature type="binding site" evidence="8">
    <location>
        <position position="64"/>
    </location>
    <ligand>
        <name>[4Fe-4S] cluster</name>
        <dbReference type="ChEBI" id="CHEBI:49883"/>
        <label>2</label>
        <note>4Fe-4S-S-AdoMet</note>
    </ligand>
</feature>
<reference evidence="10 11" key="2">
    <citation type="journal article" date="2021" name="Int. J. Syst. Evol. Microbiol.">
        <title>Isolation and Polyphasic Characterization of Desulfuromonas versatilis sp. Nov., an Electrogenic Bacteria Capable of Versatile Metabolism Isolated from a Graphene Oxide-Reducing Enrichment Culture.</title>
        <authorList>
            <person name="Xie L."/>
            <person name="Yoshida N."/>
            <person name="Ishii S."/>
            <person name="Meng L."/>
        </authorList>
    </citation>
    <scope>NUCLEOTIDE SEQUENCE [LARGE SCALE GENOMIC DNA]</scope>
    <source>
        <strain evidence="10 11">NIT-T3</strain>
    </source>
</reference>